<comment type="subcellular location">
    <subcellularLocation>
        <location evidence="1">Cell outer membrane</location>
    </subcellularLocation>
</comment>
<comment type="caution">
    <text evidence="3">The sequence shown here is derived from an EMBL/GenBank/DDBJ whole genome shotgun (WGS) entry which is preliminary data.</text>
</comment>
<feature type="signal peptide" evidence="2">
    <location>
        <begin position="1"/>
        <end position="25"/>
    </location>
</feature>
<keyword evidence="2" id="KW-0732">Signal</keyword>
<organism evidence="3 4">
    <name type="scientific">Niveibacterium umoris</name>
    <dbReference type="NCBI Taxonomy" id="1193620"/>
    <lineage>
        <taxon>Bacteria</taxon>
        <taxon>Pseudomonadati</taxon>
        <taxon>Pseudomonadota</taxon>
        <taxon>Betaproteobacteria</taxon>
        <taxon>Rhodocyclales</taxon>
        <taxon>Rhodocyclaceae</taxon>
        <taxon>Niveibacterium</taxon>
    </lineage>
</organism>
<evidence type="ECO:0000313" key="3">
    <source>
        <dbReference type="EMBL" id="MBB4014007.1"/>
    </source>
</evidence>
<dbReference type="Gene3D" id="2.40.160.20">
    <property type="match status" value="1"/>
</dbReference>
<dbReference type="GO" id="GO:0055085">
    <property type="term" value="P:transmembrane transport"/>
    <property type="evidence" value="ECO:0007669"/>
    <property type="project" value="TreeGrafter"/>
</dbReference>
<dbReference type="Pfam" id="PF03922">
    <property type="entry name" value="OmpW"/>
    <property type="match status" value="1"/>
</dbReference>
<feature type="chain" id="PRO_5032306689" evidence="2">
    <location>
        <begin position="26"/>
        <end position="202"/>
    </location>
</feature>
<evidence type="ECO:0000313" key="4">
    <source>
        <dbReference type="Proteomes" id="UP000561045"/>
    </source>
</evidence>
<evidence type="ECO:0000256" key="2">
    <source>
        <dbReference type="SAM" id="SignalP"/>
    </source>
</evidence>
<dbReference type="SUPFAM" id="SSF56925">
    <property type="entry name" value="OMPA-like"/>
    <property type="match status" value="1"/>
</dbReference>
<proteinExistence type="predicted"/>
<dbReference type="AlphaFoldDB" id="A0A840BUH3"/>
<dbReference type="Proteomes" id="UP000561045">
    <property type="component" value="Unassembled WGS sequence"/>
</dbReference>
<reference evidence="3 4" key="1">
    <citation type="submission" date="2020-08" db="EMBL/GenBank/DDBJ databases">
        <title>Genomic Encyclopedia of Type Strains, Phase IV (KMG-IV): sequencing the most valuable type-strain genomes for metagenomic binning, comparative biology and taxonomic classification.</title>
        <authorList>
            <person name="Goeker M."/>
        </authorList>
    </citation>
    <scope>NUCLEOTIDE SEQUENCE [LARGE SCALE GENOMIC DNA]</scope>
    <source>
        <strain evidence="3 4">DSM 106739</strain>
    </source>
</reference>
<name>A0A840BUH3_9RHOO</name>
<accession>A0A840BUH3</accession>
<dbReference type="PANTHER" id="PTHR36920">
    <property type="match status" value="1"/>
</dbReference>
<dbReference type="RefSeq" id="WP_207064475.1">
    <property type="nucleotide sequence ID" value="NZ_BAABLE010000005.1"/>
</dbReference>
<dbReference type="InterPro" id="IPR005618">
    <property type="entry name" value="OMPW"/>
</dbReference>
<dbReference type="EMBL" id="JACIET010000002">
    <property type="protein sequence ID" value="MBB4014007.1"/>
    <property type="molecule type" value="Genomic_DNA"/>
</dbReference>
<dbReference type="GO" id="GO:0009279">
    <property type="term" value="C:cell outer membrane"/>
    <property type="evidence" value="ECO:0007669"/>
    <property type="project" value="UniProtKB-SubCell"/>
</dbReference>
<dbReference type="PANTHER" id="PTHR36920:SF1">
    <property type="entry name" value="OUTER MEMBRANE PROTEIN W"/>
    <property type="match status" value="1"/>
</dbReference>
<dbReference type="InterPro" id="IPR011250">
    <property type="entry name" value="OMP/PagP_B-barrel"/>
</dbReference>
<evidence type="ECO:0000256" key="1">
    <source>
        <dbReference type="ARBA" id="ARBA00004442"/>
    </source>
</evidence>
<gene>
    <name evidence="3" type="ORF">GGR36_003353</name>
</gene>
<keyword evidence="4" id="KW-1185">Reference proteome</keyword>
<protein>
    <submittedName>
        <fullName evidence="3">Outer membrane protein</fullName>
    </submittedName>
</protein>
<sequence length="202" mass="22073">MSSIIKAAIAGAITAGMFMAGTATAADGNWLVRGRIVSMTNDNSNENNLLGAEVTASDKVLPDLDISYFFTENIALEVVLSIPQTHDIELGGTKIGEVTQLPPHFMLQYHFPMGAFKPYVGAGINYTRFWDVKLIVPGVDIERSSWGGSLQVGMDYELSKQWYLNADVKKTWIATDVKAGDTVVDTLHIDPWLIGVGVGYRF</sequence>